<dbReference type="AlphaFoldDB" id="A0A1D9MKA6"/>
<gene>
    <name evidence="1" type="ORF">BK816_04925</name>
</gene>
<accession>A0A1D9MKA6</accession>
<organism evidence="1 2">
    <name type="scientific">Boudabousia tangfeifanii</name>
    <dbReference type="NCBI Taxonomy" id="1912795"/>
    <lineage>
        <taxon>Bacteria</taxon>
        <taxon>Bacillati</taxon>
        <taxon>Actinomycetota</taxon>
        <taxon>Actinomycetes</taxon>
        <taxon>Actinomycetales</taxon>
        <taxon>Actinomycetaceae</taxon>
        <taxon>Boudabousia</taxon>
    </lineage>
</organism>
<dbReference type="EMBL" id="CP017812">
    <property type="protein sequence ID" value="AOZ72716.1"/>
    <property type="molecule type" value="Genomic_DNA"/>
</dbReference>
<keyword evidence="2" id="KW-1185">Reference proteome</keyword>
<sequence length="202" mass="22376">MSQTFSSHPQALNPPAEVAHLFPGNALPKALKIDLDWQSQELPPKYRQTLTVPQRRDIASDIDPRTMLLIKRIIKMAGDDFAKDDPKSLQYLSLVGLSLLPDPLTTWYVAADLFNILAKAYAMAERWDESLNAAHLGLLCPDGELKSELWLSAGLSLLEQNQEVAGVTALSEAVRIDGPEVLPQHDPRLTILVEQFTKLGTL</sequence>
<reference evidence="1 2" key="1">
    <citation type="submission" date="2016-10" db="EMBL/GenBank/DDBJ databases">
        <title>Actinomyces aegypiusis sp. nov., isolated from the Aegypius monachus in Qinghai Tibet Plateau China.</title>
        <authorList>
            <person name="Wang Y."/>
        </authorList>
    </citation>
    <scope>NUCLEOTIDE SEQUENCE [LARGE SCALE GENOMIC DNA]</scope>
    <source>
        <strain evidence="1 2">VUL4_3</strain>
    </source>
</reference>
<proteinExistence type="predicted"/>
<name>A0A1D9MKA6_9ACTO</name>
<dbReference type="KEGG" id="avu:BK816_04925"/>
<evidence type="ECO:0000313" key="1">
    <source>
        <dbReference type="EMBL" id="AOZ72716.1"/>
    </source>
</evidence>
<dbReference type="Proteomes" id="UP000176288">
    <property type="component" value="Chromosome"/>
</dbReference>
<protein>
    <submittedName>
        <fullName evidence="1">Uncharacterized protein</fullName>
    </submittedName>
</protein>
<evidence type="ECO:0000313" key="2">
    <source>
        <dbReference type="Proteomes" id="UP000176288"/>
    </source>
</evidence>